<dbReference type="EC" id="2.1.1.163" evidence="4"/>
<feature type="signal peptide" evidence="2">
    <location>
        <begin position="1"/>
        <end position="24"/>
    </location>
</feature>
<dbReference type="Proteomes" id="UP000315750">
    <property type="component" value="Chromosome"/>
</dbReference>
<gene>
    <name evidence="4" type="primary">ubiE_3</name>
    <name evidence="4" type="ORF">Pan181_16200</name>
</gene>
<feature type="domain" description="Methyltransferase" evidence="3">
    <location>
        <begin position="104"/>
        <end position="242"/>
    </location>
</feature>
<evidence type="ECO:0000259" key="3">
    <source>
        <dbReference type="Pfam" id="PF13847"/>
    </source>
</evidence>
<name>A0A518AL43_9BACT</name>
<dbReference type="AlphaFoldDB" id="A0A518AL43"/>
<dbReference type="CDD" id="cd02440">
    <property type="entry name" value="AdoMet_MTases"/>
    <property type="match status" value="1"/>
</dbReference>
<keyword evidence="4" id="KW-0808">Transferase</keyword>
<proteinExistence type="predicted"/>
<dbReference type="OrthoDB" id="9784101at2"/>
<sequence length="280" mass="31905" precursor="true">MPISPHIRRFFAVFTILATTISPAALLAQEKDPKDSRETANNTQNSDRQGLDRGKTPAERLNPQEFMGRRIANTMHYLAADWLTRTTREREEACSKLLKALPIERGQTVCDLGCGNGFYTLQLARRVGSKGTVWAVDIQPEMLELLGERAKARRITNIRPTLGKEDSPQLPEGELDLVLLVDVYHEFSHPKEMLAAMRASLKPTGRIALVEYRAEDPTVPIRELHKMTQSQAMKEYTANGFKLVGQYDELPWQHVFYFARDDSPLEEVELKTWERPADEQ</sequence>
<dbReference type="PANTHER" id="PTHR43861">
    <property type="entry name" value="TRANS-ACONITATE 2-METHYLTRANSFERASE-RELATED"/>
    <property type="match status" value="1"/>
</dbReference>
<dbReference type="GO" id="GO:0043770">
    <property type="term" value="F:demethylmenaquinone methyltransferase activity"/>
    <property type="evidence" value="ECO:0007669"/>
    <property type="project" value="UniProtKB-EC"/>
</dbReference>
<dbReference type="KEGG" id="amuc:Pan181_16200"/>
<keyword evidence="2" id="KW-0732">Signal</keyword>
<feature type="compositionally biased region" description="Polar residues" evidence="1">
    <location>
        <begin position="39"/>
        <end position="48"/>
    </location>
</feature>
<keyword evidence="5" id="KW-1185">Reference proteome</keyword>
<dbReference type="InterPro" id="IPR029063">
    <property type="entry name" value="SAM-dependent_MTases_sf"/>
</dbReference>
<evidence type="ECO:0000313" key="4">
    <source>
        <dbReference type="EMBL" id="QDU55431.1"/>
    </source>
</evidence>
<evidence type="ECO:0000256" key="1">
    <source>
        <dbReference type="SAM" id="MobiDB-lite"/>
    </source>
</evidence>
<protein>
    <submittedName>
        <fullName evidence="4">Ubiquinone/menaquinone biosynthesis C-methyltransferase UbiE</fullName>
        <ecNumber evidence="4">2.1.1.163</ecNumber>
    </submittedName>
</protein>
<dbReference type="EMBL" id="CP036278">
    <property type="protein sequence ID" value="QDU55431.1"/>
    <property type="molecule type" value="Genomic_DNA"/>
</dbReference>
<evidence type="ECO:0000313" key="5">
    <source>
        <dbReference type="Proteomes" id="UP000315750"/>
    </source>
</evidence>
<feature type="chain" id="PRO_5022000977" evidence="2">
    <location>
        <begin position="25"/>
        <end position="280"/>
    </location>
</feature>
<dbReference type="Gene3D" id="3.40.50.150">
    <property type="entry name" value="Vaccinia Virus protein VP39"/>
    <property type="match status" value="1"/>
</dbReference>
<feature type="compositionally biased region" description="Basic and acidic residues" evidence="1">
    <location>
        <begin position="49"/>
        <end position="58"/>
    </location>
</feature>
<dbReference type="SUPFAM" id="SSF53335">
    <property type="entry name" value="S-adenosyl-L-methionine-dependent methyltransferases"/>
    <property type="match status" value="1"/>
</dbReference>
<feature type="region of interest" description="Disordered" evidence="1">
    <location>
        <begin position="28"/>
        <end position="62"/>
    </location>
</feature>
<organism evidence="4 5">
    <name type="scientific">Aeoliella mucimassa</name>
    <dbReference type="NCBI Taxonomy" id="2527972"/>
    <lineage>
        <taxon>Bacteria</taxon>
        <taxon>Pseudomonadati</taxon>
        <taxon>Planctomycetota</taxon>
        <taxon>Planctomycetia</taxon>
        <taxon>Pirellulales</taxon>
        <taxon>Lacipirellulaceae</taxon>
        <taxon>Aeoliella</taxon>
    </lineage>
</organism>
<dbReference type="InterPro" id="IPR025714">
    <property type="entry name" value="Methyltranfer_dom"/>
</dbReference>
<dbReference type="RefSeq" id="WP_145246295.1">
    <property type="nucleotide sequence ID" value="NZ_CP036278.1"/>
</dbReference>
<keyword evidence="4" id="KW-0830">Ubiquinone</keyword>
<keyword evidence="4" id="KW-0489">Methyltransferase</keyword>
<dbReference type="Pfam" id="PF13847">
    <property type="entry name" value="Methyltransf_31"/>
    <property type="match status" value="1"/>
</dbReference>
<dbReference type="GO" id="GO:0032259">
    <property type="term" value="P:methylation"/>
    <property type="evidence" value="ECO:0007669"/>
    <property type="project" value="UniProtKB-KW"/>
</dbReference>
<evidence type="ECO:0000256" key="2">
    <source>
        <dbReference type="SAM" id="SignalP"/>
    </source>
</evidence>
<accession>A0A518AL43</accession>
<reference evidence="4 5" key="1">
    <citation type="submission" date="2019-02" db="EMBL/GenBank/DDBJ databases">
        <title>Deep-cultivation of Planctomycetes and their phenomic and genomic characterization uncovers novel biology.</title>
        <authorList>
            <person name="Wiegand S."/>
            <person name="Jogler M."/>
            <person name="Boedeker C."/>
            <person name="Pinto D."/>
            <person name="Vollmers J."/>
            <person name="Rivas-Marin E."/>
            <person name="Kohn T."/>
            <person name="Peeters S.H."/>
            <person name="Heuer A."/>
            <person name="Rast P."/>
            <person name="Oberbeckmann S."/>
            <person name="Bunk B."/>
            <person name="Jeske O."/>
            <person name="Meyerdierks A."/>
            <person name="Storesund J.E."/>
            <person name="Kallscheuer N."/>
            <person name="Luecker S."/>
            <person name="Lage O.M."/>
            <person name="Pohl T."/>
            <person name="Merkel B.J."/>
            <person name="Hornburger P."/>
            <person name="Mueller R.-W."/>
            <person name="Bruemmer F."/>
            <person name="Labrenz M."/>
            <person name="Spormann A.M."/>
            <person name="Op den Camp H."/>
            <person name="Overmann J."/>
            <person name="Amann R."/>
            <person name="Jetten M.S.M."/>
            <person name="Mascher T."/>
            <person name="Medema M.H."/>
            <person name="Devos D.P."/>
            <person name="Kaster A.-K."/>
            <person name="Ovreas L."/>
            <person name="Rohde M."/>
            <person name="Galperin M.Y."/>
            <person name="Jogler C."/>
        </authorList>
    </citation>
    <scope>NUCLEOTIDE SEQUENCE [LARGE SCALE GENOMIC DNA]</scope>
    <source>
        <strain evidence="4 5">Pan181</strain>
    </source>
</reference>
<feature type="compositionally biased region" description="Basic and acidic residues" evidence="1">
    <location>
        <begin position="29"/>
        <end position="38"/>
    </location>
</feature>